<protein>
    <recommendedName>
        <fullName evidence="3">Bacteriocin</fullName>
    </recommendedName>
</protein>
<evidence type="ECO:0000313" key="1">
    <source>
        <dbReference type="EMBL" id="MBD2196884.1"/>
    </source>
</evidence>
<gene>
    <name evidence="1" type="ORF">H6G24_15495</name>
</gene>
<sequence>MSNIIKNIGAVELDEQELDNVAGGLALVLGDVNGYASQAGNNFFQKELVVAQQTTAGPNGSSTGSISSLKEISTSAGLNIAIG</sequence>
<dbReference type="RefSeq" id="WP_190542893.1">
    <property type="nucleotide sequence ID" value="NZ_CAWPNO010000054.1"/>
</dbReference>
<organism evidence="1 2">
    <name type="scientific">Calothrix parietina FACHB-288</name>
    <dbReference type="NCBI Taxonomy" id="2692896"/>
    <lineage>
        <taxon>Bacteria</taxon>
        <taxon>Bacillati</taxon>
        <taxon>Cyanobacteriota</taxon>
        <taxon>Cyanophyceae</taxon>
        <taxon>Nostocales</taxon>
        <taxon>Calotrichaceae</taxon>
        <taxon>Calothrix</taxon>
    </lineage>
</organism>
<evidence type="ECO:0000313" key="2">
    <source>
        <dbReference type="Proteomes" id="UP000658514"/>
    </source>
</evidence>
<keyword evidence="2" id="KW-1185">Reference proteome</keyword>
<accession>A0ABR8AAQ4</accession>
<reference evidence="1 2" key="1">
    <citation type="journal article" date="2020" name="ISME J.">
        <title>Comparative genomics reveals insights into cyanobacterial evolution and habitat adaptation.</title>
        <authorList>
            <person name="Chen M.Y."/>
            <person name="Teng W.K."/>
            <person name="Zhao L."/>
            <person name="Hu C.X."/>
            <person name="Zhou Y.K."/>
            <person name="Han B.P."/>
            <person name="Song L.R."/>
            <person name="Shu W.S."/>
        </authorList>
    </citation>
    <scope>NUCLEOTIDE SEQUENCE [LARGE SCALE GENOMIC DNA]</scope>
    <source>
        <strain evidence="1 2">FACHB-288</strain>
    </source>
</reference>
<dbReference type="EMBL" id="JACJQH010000022">
    <property type="protein sequence ID" value="MBD2196884.1"/>
    <property type="molecule type" value="Genomic_DNA"/>
</dbReference>
<evidence type="ECO:0008006" key="3">
    <source>
        <dbReference type="Google" id="ProtNLM"/>
    </source>
</evidence>
<comment type="caution">
    <text evidence="1">The sequence shown here is derived from an EMBL/GenBank/DDBJ whole genome shotgun (WGS) entry which is preliminary data.</text>
</comment>
<name>A0ABR8AAQ4_9CYAN</name>
<dbReference type="InterPro" id="IPR049891">
    <property type="entry name" value="CTB"/>
</dbReference>
<dbReference type="Proteomes" id="UP000658514">
    <property type="component" value="Unassembled WGS sequence"/>
</dbReference>
<dbReference type="NCBIfam" id="NF038167">
    <property type="entry name" value="cyan_ocin_like"/>
    <property type="match status" value="1"/>
</dbReference>
<proteinExistence type="predicted"/>